<dbReference type="InterPro" id="IPR015943">
    <property type="entry name" value="WD40/YVTN_repeat-like_dom_sf"/>
</dbReference>
<sequence>MSNLCRELVLLVLQFLDEEKYRGAMHKLEQESGFFFNMKYFEEKIWTGEWEEVEKYLSGFTKLNDNRFSLKIMFEISKQKYLEALDRNEKVGAIDILVNDLQKFAPYNQELYKEITQLLTLRNFRENAHLTQYGDTRSARHRMVVELKKLIKANPLLKDKLYFPSVRSARLRTLINQSLNWQHQQCKDPVPNPEIKTLFIDHYCPPPRTGPIALANVNQPFPAIEFPAPFPSMEGAIVPYQAPGEVPSLKQPRTALETSGGVDPSSTGFTAIDRMAKELQHVRSNLEGTFQISRLLQTSWLVENLPRNVAYSMRQGSTVTSMDFHPYHHALLLVGASNGEISLWELGTRQRVASQPFRIWNTAARSSELQSTLANEDTSISVSRVTWSPDGNFFGVAFTKNLIHLYAFSGLSDLCRYLEVDAHDGGVNDLAFDYRNNELCVITCGDDKLIKVWDIAGRNLYNFGGHEAPVYSVCPYRNKDVQYIYSTSTDGKIKTWMYDNGGPRSGCDAPGNWCTTLLFSPDGNRMFSCGTNKEGDTFLVQWSENEGIIKEGAKKRIYSGFGKKSEGVVHFDITKNNFLAVGEDSQIKYWDMDHDDLLTSTDAQGELPSRPRLRFNKEGSLLAVTTAHEGFMILANGIGRLRVHGVAATYHDRSKDPTESTANKASGSSSAANVSEANRKSDRGSPARSTTSQNGANTKSRSSKKRKTVEEVINKSKPWQLTDIQDPVRCRLGVMPETDSSCKVVRLLYTSNGTAILALGSNGVQRLWRWPRTRGRISKASASVVPQLVKGDNGPVMANDVSGVNLEEVVPCIALSKNDAYVMSAYGGRIRLFNIYNLAVMITFGELPPAPTEIAFNPRDNNIMAIGMQDCTIQIFFCRLNEVRAILKFHKKRITGLVFSFFLGILVSASADGQICVWSIDQWEKKQSVALCLGSEKTPEGATQLQFHCNQVRLLVFHEAQLAVYDASKMKLLQQWLPHGMLSAPIRHAAYSFDSRLVYTAFSDGNIGVFDANSLRLRCRIAPSAYLPEAVLKRTDELYPLVIAGNPHVQNQFAVGLSDGTVKVIEPLFGDWGSSPPLDDEASSSATNSHSSRQVQV</sequence>
<keyword evidence="2" id="KW-0677">Repeat</keyword>
<dbReference type="SMART" id="SM00667">
    <property type="entry name" value="LisH"/>
    <property type="match status" value="1"/>
</dbReference>
<dbReference type="STRING" id="74649.A0A2P6R7C7"/>
<dbReference type="InterPro" id="IPR006595">
    <property type="entry name" value="CTLH_C"/>
</dbReference>
<dbReference type="PROSITE" id="PS50082">
    <property type="entry name" value="WD_REPEATS_2"/>
    <property type="match status" value="3"/>
</dbReference>
<comment type="caution">
    <text evidence="6">The sequence shown here is derived from an EMBL/GenBank/DDBJ whole genome shotgun (WGS) entry which is preliminary data.</text>
</comment>
<dbReference type="Gene3D" id="2.130.10.10">
    <property type="entry name" value="YVTN repeat-like/Quinoprotein amine dehydrogenase"/>
    <property type="match status" value="3"/>
</dbReference>
<evidence type="ECO:0000256" key="3">
    <source>
        <dbReference type="PROSITE-ProRule" id="PRU00221"/>
    </source>
</evidence>
<feature type="region of interest" description="Disordered" evidence="4">
    <location>
        <begin position="1074"/>
        <end position="1097"/>
    </location>
</feature>
<dbReference type="InterPro" id="IPR054080">
    <property type="entry name" value="TPR1-like_2nd"/>
</dbReference>
<dbReference type="AlphaFoldDB" id="A0A2P6R7C7"/>
<dbReference type="InterPro" id="IPR019775">
    <property type="entry name" value="WD40_repeat_CS"/>
</dbReference>
<feature type="repeat" description="WD" evidence="3">
    <location>
        <begin position="312"/>
        <end position="354"/>
    </location>
</feature>
<dbReference type="Gramene" id="PRQ42335">
    <property type="protein sequence ID" value="PRQ42335"/>
    <property type="gene ID" value="RchiOBHm_Chr3g0456531"/>
</dbReference>
<feature type="domain" description="CTLH" evidence="5">
    <location>
        <begin position="34"/>
        <end position="92"/>
    </location>
</feature>
<dbReference type="InterPro" id="IPR027728">
    <property type="entry name" value="Topless_fam"/>
</dbReference>
<dbReference type="SMART" id="SM00668">
    <property type="entry name" value="CTLH"/>
    <property type="match status" value="1"/>
</dbReference>
<dbReference type="GO" id="GO:0006355">
    <property type="term" value="P:regulation of DNA-templated transcription"/>
    <property type="evidence" value="ECO:0007669"/>
    <property type="project" value="InterPro"/>
</dbReference>
<dbReference type="SUPFAM" id="SSF50978">
    <property type="entry name" value="WD40 repeat-like"/>
    <property type="match status" value="2"/>
</dbReference>
<keyword evidence="7" id="KW-1185">Reference proteome</keyword>
<dbReference type="PROSITE" id="PS50897">
    <property type="entry name" value="CTLH"/>
    <property type="match status" value="1"/>
</dbReference>
<dbReference type="Proteomes" id="UP000238479">
    <property type="component" value="Chromosome 3"/>
</dbReference>
<dbReference type="InterPro" id="IPR006594">
    <property type="entry name" value="LisH"/>
</dbReference>
<dbReference type="Pfam" id="PF21889">
    <property type="entry name" value="TPR1-like_2nd"/>
    <property type="match status" value="1"/>
</dbReference>
<gene>
    <name evidence="6" type="ORF">RchiOBHm_Chr3g0456531</name>
</gene>
<evidence type="ECO:0000256" key="1">
    <source>
        <dbReference type="ARBA" id="ARBA00022574"/>
    </source>
</evidence>
<dbReference type="InterPro" id="IPR001680">
    <property type="entry name" value="WD40_rpt"/>
</dbReference>
<feature type="compositionally biased region" description="Polar residues" evidence="4">
    <location>
        <begin position="687"/>
        <end position="698"/>
    </location>
</feature>
<dbReference type="Pfam" id="PF17814">
    <property type="entry name" value="LisH_TPL"/>
    <property type="match status" value="1"/>
</dbReference>
<organism evidence="6 7">
    <name type="scientific">Rosa chinensis</name>
    <name type="common">China rose</name>
    <dbReference type="NCBI Taxonomy" id="74649"/>
    <lineage>
        <taxon>Eukaryota</taxon>
        <taxon>Viridiplantae</taxon>
        <taxon>Streptophyta</taxon>
        <taxon>Embryophyta</taxon>
        <taxon>Tracheophyta</taxon>
        <taxon>Spermatophyta</taxon>
        <taxon>Magnoliopsida</taxon>
        <taxon>eudicotyledons</taxon>
        <taxon>Gunneridae</taxon>
        <taxon>Pentapetalae</taxon>
        <taxon>rosids</taxon>
        <taxon>fabids</taxon>
        <taxon>Rosales</taxon>
        <taxon>Rosaceae</taxon>
        <taxon>Rosoideae</taxon>
        <taxon>Rosoideae incertae sedis</taxon>
        <taxon>Rosa</taxon>
    </lineage>
</organism>
<dbReference type="SMART" id="SM00320">
    <property type="entry name" value="WD40"/>
    <property type="match status" value="9"/>
</dbReference>
<dbReference type="PROSITE" id="PS50896">
    <property type="entry name" value="LISH"/>
    <property type="match status" value="1"/>
</dbReference>
<keyword evidence="1 3" id="KW-0853">WD repeat</keyword>
<feature type="repeat" description="WD" evidence="3">
    <location>
        <begin position="887"/>
        <end position="928"/>
    </location>
</feature>
<dbReference type="SUPFAM" id="SSF50998">
    <property type="entry name" value="Quinoprotein alcohol dehydrogenase-like"/>
    <property type="match status" value="1"/>
</dbReference>
<name>A0A2P6R7C7_ROSCH</name>
<evidence type="ECO:0000256" key="2">
    <source>
        <dbReference type="ARBA" id="ARBA00022737"/>
    </source>
</evidence>
<reference evidence="6 7" key="1">
    <citation type="journal article" date="2018" name="Nat. Genet.">
        <title>The Rosa genome provides new insights in the design of modern roses.</title>
        <authorList>
            <person name="Bendahmane M."/>
        </authorList>
    </citation>
    <scope>NUCLEOTIDE SEQUENCE [LARGE SCALE GENOMIC DNA]</scope>
    <source>
        <strain evidence="7">cv. Old Blush</strain>
    </source>
</reference>
<dbReference type="PANTHER" id="PTHR44083">
    <property type="entry name" value="TOPLESS-RELATED PROTEIN 1-RELATED"/>
    <property type="match status" value="1"/>
</dbReference>
<evidence type="ECO:0000313" key="6">
    <source>
        <dbReference type="EMBL" id="PRQ42335.1"/>
    </source>
</evidence>
<dbReference type="InterPro" id="IPR036322">
    <property type="entry name" value="WD40_repeat_dom_sf"/>
</dbReference>
<protein>
    <submittedName>
        <fullName evidence="6">Putative transcription factor WD40-like family</fullName>
    </submittedName>
</protein>
<dbReference type="Pfam" id="PF21359">
    <property type="entry name" value="zf_topless"/>
    <property type="match status" value="1"/>
</dbReference>
<evidence type="ECO:0000259" key="5">
    <source>
        <dbReference type="PROSITE" id="PS50897"/>
    </source>
</evidence>
<dbReference type="InterPro" id="IPR048419">
    <property type="entry name" value="Topless_Znf"/>
</dbReference>
<dbReference type="PANTHER" id="PTHR44083:SF2">
    <property type="entry name" value="TOPLESS-RELATED PROTEIN 3"/>
    <property type="match status" value="1"/>
</dbReference>
<feature type="repeat" description="WD" evidence="3">
    <location>
        <begin position="420"/>
        <end position="455"/>
    </location>
</feature>
<accession>A0A2P6R7C7</accession>
<feature type="compositionally biased region" description="Low complexity" evidence="4">
    <location>
        <begin position="1083"/>
        <end position="1097"/>
    </location>
</feature>
<dbReference type="InterPro" id="IPR011047">
    <property type="entry name" value="Quinoprotein_ADH-like_sf"/>
</dbReference>
<dbReference type="EMBL" id="PDCK01000041">
    <property type="protein sequence ID" value="PRQ42335.1"/>
    <property type="molecule type" value="Genomic_DNA"/>
</dbReference>
<dbReference type="Pfam" id="PF00400">
    <property type="entry name" value="WD40"/>
    <property type="match status" value="3"/>
</dbReference>
<proteinExistence type="predicted"/>
<evidence type="ECO:0000313" key="7">
    <source>
        <dbReference type="Proteomes" id="UP000238479"/>
    </source>
</evidence>
<evidence type="ECO:0000256" key="4">
    <source>
        <dbReference type="SAM" id="MobiDB-lite"/>
    </source>
</evidence>
<dbReference type="InterPro" id="IPR054532">
    <property type="entry name" value="TPL_SMU1_LisH-like"/>
</dbReference>
<feature type="region of interest" description="Disordered" evidence="4">
    <location>
        <begin position="651"/>
        <end position="712"/>
    </location>
</feature>
<feature type="compositionally biased region" description="Low complexity" evidence="4">
    <location>
        <begin position="660"/>
        <end position="676"/>
    </location>
</feature>
<dbReference type="PROSITE" id="PS00678">
    <property type="entry name" value="WD_REPEATS_1"/>
    <property type="match status" value="1"/>
</dbReference>